<dbReference type="InterPro" id="IPR050091">
    <property type="entry name" value="PKS_NRPS_Biosynth_Enz"/>
</dbReference>
<dbReference type="Pfam" id="PF00550">
    <property type="entry name" value="PP-binding"/>
    <property type="match status" value="1"/>
</dbReference>
<keyword evidence="12" id="KW-0511">Multifunctional enzyme</keyword>
<keyword evidence="10" id="KW-0443">Lipid metabolism</keyword>
<evidence type="ECO:0000256" key="12">
    <source>
        <dbReference type="ARBA" id="ARBA00023268"/>
    </source>
</evidence>
<dbReference type="AlphaFoldDB" id="A0A9D4SRM1"/>
<name>A0A9D4SRM1_RHISA</name>
<evidence type="ECO:0000256" key="4">
    <source>
        <dbReference type="ARBA" id="ARBA00022516"/>
    </source>
</evidence>
<dbReference type="InterPro" id="IPR036291">
    <property type="entry name" value="NAD(P)-bd_dom_sf"/>
</dbReference>
<evidence type="ECO:0000256" key="1">
    <source>
        <dbReference type="ARBA" id="ARBA00012873"/>
    </source>
</evidence>
<protein>
    <recommendedName>
        <fullName evidence="2">Fatty acid synthase</fullName>
        <ecNumber evidence="1">2.3.1.85</ecNumber>
    </recommendedName>
</protein>
<reference evidence="17" key="2">
    <citation type="submission" date="2021-09" db="EMBL/GenBank/DDBJ databases">
        <authorList>
            <person name="Jia N."/>
            <person name="Wang J."/>
            <person name="Shi W."/>
            <person name="Du L."/>
            <person name="Sun Y."/>
            <person name="Zhan W."/>
            <person name="Jiang J."/>
            <person name="Wang Q."/>
            <person name="Zhang B."/>
            <person name="Ji P."/>
            <person name="Sakyi L.B."/>
            <person name="Cui X."/>
            <person name="Yuan T."/>
            <person name="Jiang B."/>
            <person name="Yang W."/>
            <person name="Lam T.T.-Y."/>
            <person name="Chang Q."/>
            <person name="Ding S."/>
            <person name="Wang X."/>
            <person name="Zhu J."/>
            <person name="Ruan X."/>
            <person name="Zhao L."/>
            <person name="Wei J."/>
            <person name="Que T."/>
            <person name="Du C."/>
            <person name="Cheng J."/>
            <person name="Dai P."/>
            <person name="Han X."/>
            <person name="Huang E."/>
            <person name="Gao Y."/>
            <person name="Liu J."/>
            <person name="Shao H."/>
            <person name="Ye R."/>
            <person name="Li L."/>
            <person name="Wei W."/>
            <person name="Wang X."/>
            <person name="Wang C."/>
            <person name="Huo Q."/>
            <person name="Li W."/>
            <person name="Guo W."/>
            <person name="Chen H."/>
            <person name="Chen S."/>
            <person name="Zhou L."/>
            <person name="Zhou L."/>
            <person name="Ni X."/>
            <person name="Tian J."/>
            <person name="Zhou Y."/>
            <person name="Sheng Y."/>
            <person name="Liu T."/>
            <person name="Pan Y."/>
            <person name="Xia L."/>
            <person name="Li J."/>
            <person name="Zhao F."/>
            <person name="Cao W."/>
        </authorList>
    </citation>
    <scope>NUCLEOTIDE SEQUENCE</scope>
    <source>
        <strain evidence="17">Rsan-2018</strain>
        <tissue evidence="17">Larvae</tissue>
    </source>
</reference>
<feature type="domain" description="Polyketide synthase-like phosphopantetheine-binding" evidence="16">
    <location>
        <begin position="158"/>
        <end position="216"/>
    </location>
</feature>
<feature type="domain" description="Ketoreductase" evidence="15">
    <location>
        <begin position="1"/>
        <end position="102"/>
    </location>
</feature>
<proteinExistence type="predicted"/>
<dbReference type="Proteomes" id="UP000821837">
    <property type="component" value="Unassembled WGS sequence"/>
</dbReference>
<dbReference type="InterPro" id="IPR009081">
    <property type="entry name" value="PP-bd_ACP"/>
</dbReference>
<evidence type="ECO:0000313" key="18">
    <source>
        <dbReference type="Proteomes" id="UP000821837"/>
    </source>
</evidence>
<dbReference type="VEuPathDB" id="VectorBase:RSAN_046267"/>
<evidence type="ECO:0000256" key="7">
    <source>
        <dbReference type="ARBA" id="ARBA00022832"/>
    </source>
</evidence>
<evidence type="ECO:0000313" key="17">
    <source>
        <dbReference type="EMBL" id="KAH7943061.1"/>
    </source>
</evidence>
<keyword evidence="4" id="KW-0444">Lipid biosynthesis</keyword>
<dbReference type="PANTHER" id="PTHR43775">
    <property type="entry name" value="FATTY ACID SYNTHASE"/>
    <property type="match status" value="1"/>
</dbReference>
<evidence type="ECO:0000256" key="10">
    <source>
        <dbReference type="ARBA" id="ARBA00023098"/>
    </source>
</evidence>
<dbReference type="GO" id="GO:0016491">
    <property type="term" value="F:oxidoreductase activity"/>
    <property type="evidence" value="ECO:0007669"/>
    <property type="project" value="UniProtKB-KW"/>
</dbReference>
<dbReference type="EC" id="2.3.1.85" evidence="1"/>
<organism evidence="17 18">
    <name type="scientific">Rhipicephalus sanguineus</name>
    <name type="common">Brown dog tick</name>
    <name type="synonym">Ixodes sanguineus</name>
    <dbReference type="NCBI Taxonomy" id="34632"/>
    <lineage>
        <taxon>Eukaryota</taxon>
        <taxon>Metazoa</taxon>
        <taxon>Ecdysozoa</taxon>
        <taxon>Arthropoda</taxon>
        <taxon>Chelicerata</taxon>
        <taxon>Arachnida</taxon>
        <taxon>Acari</taxon>
        <taxon>Parasitiformes</taxon>
        <taxon>Ixodida</taxon>
        <taxon>Ixodoidea</taxon>
        <taxon>Ixodidae</taxon>
        <taxon>Rhipicephalinae</taxon>
        <taxon>Rhipicephalus</taxon>
        <taxon>Rhipicephalus</taxon>
    </lineage>
</organism>
<dbReference type="EMBL" id="JABSTV010001253">
    <property type="protein sequence ID" value="KAH7943061.1"/>
    <property type="molecule type" value="Genomic_DNA"/>
</dbReference>
<dbReference type="FunFam" id="1.10.1200.10:FF:000013">
    <property type="entry name" value="Fatty acid synthase"/>
    <property type="match status" value="1"/>
</dbReference>
<accession>A0A9D4SRM1</accession>
<dbReference type="InterPro" id="IPR036736">
    <property type="entry name" value="ACP-like_sf"/>
</dbReference>
<dbReference type="PANTHER" id="PTHR43775:SF7">
    <property type="entry name" value="FATTY ACID SYNTHASE"/>
    <property type="match status" value="1"/>
</dbReference>
<evidence type="ECO:0000256" key="3">
    <source>
        <dbReference type="ARBA" id="ARBA00022450"/>
    </source>
</evidence>
<comment type="catalytic activity">
    <reaction evidence="13">
        <text>acetyl-CoA + n malonyl-CoA + 2n NADPH + 2n H(+) = a long-chain fatty acid + (n+1) CoA + n CO2 + 2n NADP(+).</text>
        <dbReference type="EC" id="2.3.1.85"/>
    </reaction>
</comment>
<evidence type="ECO:0000256" key="8">
    <source>
        <dbReference type="ARBA" id="ARBA00022857"/>
    </source>
</evidence>
<evidence type="ECO:0000256" key="13">
    <source>
        <dbReference type="ARBA" id="ARBA00044883"/>
    </source>
</evidence>
<keyword evidence="18" id="KW-1185">Reference proteome</keyword>
<dbReference type="SUPFAM" id="SSF47336">
    <property type="entry name" value="ACP-like"/>
    <property type="match status" value="1"/>
</dbReference>
<keyword evidence="8" id="KW-0521">NADP</keyword>
<sequence length="278" mass="30131">MEFECESGRVLRDALIENQSAEMYADVCKPKVLGTQCLDDVSRKECPELDHFVVFSSVSCGRGQIGQTNYGLANSVMERVCERRVADGLPGLAIQWGPIGEVGVVHESVGTDVDFFGLVPQPISSCMEVMDYCLSQREPVVSCFLKSSPSSKQGSKDTRDLVESVVHILGISDLSKMSPTVTLGELGIDSLMCVELKQLLERYYDVSVTTQEIRQLTVGQLKEISEGRSGSSPLSEVPAPDETGDDVKQAPEGKADDEFQETSSQPLVSSAVKPSEVA</sequence>
<keyword evidence="5" id="KW-0597">Phosphoprotein</keyword>
<gene>
    <name evidence="17" type="ORF">HPB52_004878</name>
</gene>
<keyword evidence="11" id="KW-0275">Fatty acid biosynthesis</keyword>
<evidence type="ECO:0000259" key="16">
    <source>
        <dbReference type="SMART" id="SM00823"/>
    </source>
</evidence>
<dbReference type="Gene3D" id="1.10.1200.10">
    <property type="entry name" value="ACP-like"/>
    <property type="match status" value="1"/>
</dbReference>
<keyword evidence="9" id="KW-0560">Oxidoreductase</keyword>
<comment type="caution">
    <text evidence="17">The sequence shown here is derived from an EMBL/GenBank/DDBJ whole genome shotgun (WGS) entry which is preliminary data.</text>
</comment>
<evidence type="ECO:0000256" key="2">
    <source>
        <dbReference type="ARBA" id="ARBA00018769"/>
    </source>
</evidence>
<evidence type="ECO:0000256" key="14">
    <source>
        <dbReference type="SAM" id="MobiDB-lite"/>
    </source>
</evidence>
<evidence type="ECO:0000256" key="11">
    <source>
        <dbReference type="ARBA" id="ARBA00023160"/>
    </source>
</evidence>
<reference evidence="17" key="1">
    <citation type="journal article" date="2020" name="Cell">
        <title>Large-Scale Comparative Analyses of Tick Genomes Elucidate Their Genetic Diversity and Vector Capacities.</title>
        <authorList>
            <consortium name="Tick Genome and Microbiome Consortium (TIGMIC)"/>
            <person name="Jia N."/>
            <person name="Wang J."/>
            <person name="Shi W."/>
            <person name="Du L."/>
            <person name="Sun Y."/>
            <person name="Zhan W."/>
            <person name="Jiang J.F."/>
            <person name="Wang Q."/>
            <person name="Zhang B."/>
            <person name="Ji P."/>
            <person name="Bell-Sakyi L."/>
            <person name="Cui X.M."/>
            <person name="Yuan T.T."/>
            <person name="Jiang B.G."/>
            <person name="Yang W.F."/>
            <person name="Lam T.T."/>
            <person name="Chang Q.C."/>
            <person name="Ding S.J."/>
            <person name="Wang X.J."/>
            <person name="Zhu J.G."/>
            <person name="Ruan X.D."/>
            <person name="Zhao L."/>
            <person name="Wei J.T."/>
            <person name="Ye R.Z."/>
            <person name="Que T.C."/>
            <person name="Du C.H."/>
            <person name="Zhou Y.H."/>
            <person name="Cheng J.X."/>
            <person name="Dai P.F."/>
            <person name="Guo W.B."/>
            <person name="Han X.H."/>
            <person name="Huang E.J."/>
            <person name="Li L.F."/>
            <person name="Wei W."/>
            <person name="Gao Y.C."/>
            <person name="Liu J.Z."/>
            <person name="Shao H.Z."/>
            <person name="Wang X."/>
            <person name="Wang C.C."/>
            <person name="Yang T.C."/>
            <person name="Huo Q.B."/>
            <person name="Li W."/>
            <person name="Chen H.Y."/>
            <person name="Chen S.E."/>
            <person name="Zhou L.G."/>
            <person name="Ni X.B."/>
            <person name="Tian J.H."/>
            <person name="Sheng Y."/>
            <person name="Liu T."/>
            <person name="Pan Y.S."/>
            <person name="Xia L.Y."/>
            <person name="Li J."/>
            <person name="Zhao F."/>
            <person name="Cao W.C."/>
        </authorList>
    </citation>
    <scope>NUCLEOTIDE SEQUENCE</scope>
    <source>
        <strain evidence="17">Rsan-2018</strain>
    </source>
</reference>
<dbReference type="SMART" id="SM00823">
    <property type="entry name" value="PKS_PP"/>
    <property type="match status" value="1"/>
</dbReference>
<dbReference type="InterPro" id="IPR057326">
    <property type="entry name" value="KR_dom"/>
</dbReference>
<dbReference type="InterPro" id="IPR020806">
    <property type="entry name" value="PKS_PP-bd"/>
</dbReference>
<feature type="compositionally biased region" description="Basic and acidic residues" evidence="14">
    <location>
        <begin position="245"/>
        <end position="257"/>
    </location>
</feature>
<dbReference type="GO" id="GO:0031177">
    <property type="term" value="F:phosphopantetheine binding"/>
    <property type="evidence" value="ECO:0007669"/>
    <property type="project" value="InterPro"/>
</dbReference>
<dbReference type="GO" id="GO:0006633">
    <property type="term" value="P:fatty acid biosynthetic process"/>
    <property type="evidence" value="ECO:0007669"/>
    <property type="project" value="UniProtKB-KW"/>
</dbReference>
<feature type="region of interest" description="Disordered" evidence="14">
    <location>
        <begin position="224"/>
        <end position="278"/>
    </location>
</feature>
<dbReference type="InterPro" id="IPR013968">
    <property type="entry name" value="PKS_KR"/>
</dbReference>
<evidence type="ECO:0000256" key="5">
    <source>
        <dbReference type="ARBA" id="ARBA00022553"/>
    </source>
</evidence>
<dbReference type="Gene3D" id="3.40.50.720">
    <property type="entry name" value="NAD(P)-binding Rossmann-like Domain"/>
    <property type="match status" value="1"/>
</dbReference>
<evidence type="ECO:0000256" key="9">
    <source>
        <dbReference type="ARBA" id="ARBA00023002"/>
    </source>
</evidence>
<keyword evidence="7" id="KW-0276">Fatty acid metabolism</keyword>
<dbReference type="Pfam" id="PF08659">
    <property type="entry name" value="KR"/>
    <property type="match status" value="1"/>
</dbReference>
<evidence type="ECO:0000256" key="6">
    <source>
        <dbReference type="ARBA" id="ARBA00022679"/>
    </source>
</evidence>
<evidence type="ECO:0000259" key="15">
    <source>
        <dbReference type="SMART" id="SM00822"/>
    </source>
</evidence>
<dbReference type="SUPFAM" id="SSF51735">
    <property type="entry name" value="NAD(P)-binding Rossmann-fold domains"/>
    <property type="match status" value="1"/>
</dbReference>
<keyword evidence="3" id="KW-0596">Phosphopantetheine</keyword>
<dbReference type="GO" id="GO:0004312">
    <property type="term" value="F:fatty acid synthase activity"/>
    <property type="evidence" value="ECO:0007669"/>
    <property type="project" value="UniProtKB-EC"/>
</dbReference>
<dbReference type="SMART" id="SM00822">
    <property type="entry name" value="PKS_KR"/>
    <property type="match status" value="1"/>
</dbReference>
<keyword evidence="6" id="KW-0808">Transferase</keyword>